<evidence type="ECO:0000313" key="5">
    <source>
        <dbReference type="Proteomes" id="UP000286287"/>
    </source>
</evidence>
<dbReference type="EMBL" id="QYUJ01000014">
    <property type="protein sequence ID" value="RJF72536.1"/>
    <property type="molecule type" value="Genomic_DNA"/>
</dbReference>
<evidence type="ECO:0000259" key="3">
    <source>
        <dbReference type="PROSITE" id="PS50977"/>
    </source>
</evidence>
<evidence type="ECO:0000313" key="4">
    <source>
        <dbReference type="EMBL" id="RJF72536.1"/>
    </source>
</evidence>
<keyword evidence="5" id="KW-1185">Reference proteome</keyword>
<dbReference type="RefSeq" id="WP_119764764.1">
    <property type="nucleotide sequence ID" value="NZ_QYUJ01000014.1"/>
</dbReference>
<keyword evidence="1 2" id="KW-0238">DNA-binding</keyword>
<dbReference type="PROSITE" id="PS50977">
    <property type="entry name" value="HTH_TETR_2"/>
    <property type="match status" value="1"/>
</dbReference>
<protein>
    <submittedName>
        <fullName evidence="4">TetR/AcrR family transcriptional regulator</fullName>
    </submittedName>
</protein>
<evidence type="ECO:0000256" key="2">
    <source>
        <dbReference type="PROSITE-ProRule" id="PRU00335"/>
    </source>
</evidence>
<comment type="caution">
    <text evidence="4">The sequence shown here is derived from an EMBL/GenBank/DDBJ whole genome shotgun (WGS) entry which is preliminary data.</text>
</comment>
<reference evidence="4 5" key="1">
    <citation type="submission" date="2018-09" db="EMBL/GenBank/DDBJ databases">
        <authorList>
            <person name="Zhu H."/>
        </authorList>
    </citation>
    <scope>NUCLEOTIDE SEQUENCE [LARGE SCALE GENOMIC DNA]</scope>
    <source>
        <strain evidence="4 5">K2S05-167</strain>
    </source>
</reference>
<accession>A0A418V909</accession>
<dbReference type="InterPro" id="IPR001647">
    <property type="entry name" value="HTH_TetR"/>
</dbReference>
<evidence type="ECO:0000256" key="1">
    <source>
        <dbReference type="ARBA" id="ARBA00023125"/>
    </source>
</evidence>
<proteinExistence type="predicted"/>
<dbReference type="GO" id="GO:0003677">
    <property type="term" value="F:DNA binding"/>
    <property type="evidence" value="ECO:0007669"/>
    <property type="project" value="UniProtKB-UniRule"/>
</dbReference>
<feature type="domain" description="HTH tetR-type" evidence="3">
    <location>
        <begin position="5"/>
        <end position="65"/>
    </location>
</feature>
<organism evidence="4 5">
    <name type="scientific">Deinococcus cavernae</name>
    <dbReference type="NCBI Taxonomy" id="2320857"/>
    <lineage>
        <taxon>Bacteria</taxon>
        <taxon>Thermotogati</taxon>
        <taxon>Deinococcota</taxon>
        <taxon>Deinococci</taxon>
        <taxon>Deinococcales</taxon>
        <taxon>Deinococcaceae</taxon>
        <taxon>Deinococcus</taxon>
    </lineage>
</organism>
<dbReference type="OrthoDB" id="7506349at2"/>
<dbReference type="SUPFAM" id="SSF46689">
    <property type="entry name" value="Homeodomain-like"/>
    <property type="match status" value="1"/>
</dbReference>
<sequence>MRHNAARRAALLDATLTILAREGTRGLSYRTLDAEARLPTGTASNYFRNRAELLRQAAEHVHFRLQPDADWLESTLQRPPGKELLTELLQNLVQRVLQDRTAYLSLLELRLEATRRPELQDTLRHTLNHHFYLNRNFGPTHGLPLTHPEFTLIYLTISGLLIEELTLPGLLEETTPDELMQRLVEIFTPSGPWRP</sequence>
<gene>
    <name evidence="4" type="ORF">D3875_14260</name>
</gene>
<dbReference type="InterPro" id="IPR041583">
    <property type="entry name" value="TetR_C_31"/>
</dbReference>
<dbReference type="AlphaFoldDB" id="A0A418V909"/>
<feature type="DNA-binding region" description="H-T-H motif" evidence="2">
    <location>
        <begin position="28"/>
        <end position="47"/>
    </location>
</feature>
<name>A0A418V909_9DEIO</name>
<dbReference type="Proteomes" id="UP000286287">
    <property type="component" value="Unassembled WGS sequence"/>
</dbReference>
<dbReference type="InterPro" id="IPR009057">
    <property type="entry name" value="Homeodomain-like_sf"/>
</dbReference>
<dbReference type="Gene3D" id="1.10.357.10">
    <property type="entry name" value="Tetracycline Repressor, domain 2"/>
    <property type="match status" value="1"/>
</dbReference>
<dbReference type="Pfam" id="PF17940">
    <property type="entry name" value="TetR_C_31"/>
    <property type="match status" value="1"/>
</dbReference>